<evidence type="ECO:0000256" key="10">
    <source>
        <dbReference type="ARBA" id="ARBA00023239"/>
    </source>
</evidence>
<dbReference type="InterPro" id="IPR003651">
    <property type="entry name" value="Endonuclease3_FeS-loop_motif"/>
</dbReference>
<keyword evidence="11 12" id="KW-0326">Glycosidase</keyword>
<evidence type="ECO:0000256" key="2">
    <source>
        <dbReference type="ARBA" id="ARBA00022485"/>
    </source>
</evidence>
<dbReference type="Gene3D" id="1.10.340.30">
    <property type="entry name" value="Hypothetical protein, domain 2"/>
    <property type="match status" value="1"/>
</dbReference>
<keyword evidence="5 12" id="KW-0378">Hydrolase</keyword>
<dbReference type="SMART" id="SM00478">
    <property type="entry name" value="ENDO3c"/>
    <property type="match status" value="1"/>
</dbReference>
<dbReference type="AlphaFoldDB" id="A0A1M4WA67"/>
<name>A0A1M4WA67_9CLOT</name>
<dbReference type="SMART" id="SM00278">
    <property type="entry name" value="HhH1"/>
    <property type="match status" value="1"/>
</dbReference>
<evidence type="ECO:0000313" key="16">
    <source>
        <dbReference type="Proteomes" id="UP000184423"/>
    </source>
</evidence>
<feature type="domain" description="HhH-GPD" evidence="14">
    <location>
        <begin position="38"/>
        <end position="185"/>
    </location>
</feature>
<evidence type="ECO:0000313" key="15">
    <source>
        <dbReference type="EMBL" id="SHE77973.1"/>
    </source>
</evidence>
<evidence type="ECO:0000256" key="5">
    <source>
        <dbReference type="ARBA" id="ARBA00022801"/>
    </source>
</evidence>
<dbReference type="InterPro" id="IPR004035">
    <property type="entry name" value="Endouclease-III_FeS-bd_BS"/>
</dbReference>
<keyword evidence="15" id="KW-0255">Endonuclease</keyword>
<feature type="binding site" evidence="12">
    <location>
        <position position="187"/>
    </location>
    <ligand>
        <name>[4Fe-4S] cluster</name>
        <dbReference type="ChEBI" id="CHEBI:49883"/>
    </ligand>
</feature>
<dbReference type="NCBIfam" id="TIGR01083">
    <property type="entry name" value="nth"/>
    <property type="match status" value="1"/>
</dbReference>
<dbReference type="EC" id="4.2.99.18" evidence="12"/>
<dbReference type="Proteomes" id="UP000184423">
    <property type="component" value="Unassembled WGS sequence"/>
</dbReference>
<dbReference type="Pfam" id="PF00633">
    <property type="entry name" value="HHH"/>
    <property type="match status" value="1"/>
</dbReference>
<dbReference type="Pfam" id="PF10576">
    <property type="entry name" value="EndIII_4Fe-2S"/>
    <property type="match status" value="1"/>
</dbReference>
<dbReference type="PROSITE" id="PS00764">
    <property type="entry name" value="ENDONUCLEASE_III_1"/>
    <property type="match status" value="1"/>
</dbReference>
<dbReference type="CDD" id="cd00056">
    <property type="entry name" value="ENDO3c"/>
    <property type="match status" value="1"/>
</dbReference>
<evidence type="ECO:0000256" key="6">
    <source>
        <dbReference type="ARBA" id="ARBA00023004"/>
    </source>
</evidence>
<feature type="binding site" evidence="12">
    <location>
        <position position="203"/>
    </location>
    <ligand>
        <name>[4Fe-4S] cluster</name>
        <dbReference type="ChEBI" id="CHEBI:49883"/>
    </ligand>
</feature>
<dbReference type="GO" id="GO:0046872">
    <property type="term" value="F:metal ion binding"/>
    <property type="evidence" value="ECO:0007669"/>
    <property type="project" value="UniProtKB-KW"/>
</dbReference>
<dbReference type="FunFam" id="1.10.340.30:FF:000001">
    <property type="entry name" value="Endonuclease III"/>
    <property type="match status" value="1"/>
</dbReference>
<reference evidence="16" key="1">
    <citation type="submission" date="2016-11" db="EMBL/GenBank/DDBJ databases">
        <authorList>
            <person name="Varghese N."/>
            <person name="Submissions S."/>
        </authorList>
    </citation>
    <scope>NUCLEOTIDE SEQUENCE [LARGE SCALE GENOMIC DNA]</scope>
    <source>
        <strain evidence="16">DSM 10124</strain>
    </source>
</reference>
<dbReference type="InterPro" id="IPR003265">
    <property type="entry name" value="HhH-GPD_domain"/>
</dbReference>
<dbReference type="InterPro" id="IPR011257">
    <property type="entry name" value="DNA_glycosylase"/>
</dbReference>
<dbReference type="PANTHER" id="PTHR10359">
    <property type="entry name" value="A/G-SPECIFIC ADENINE GLYCOSYLASE/ENDONUCLEASE III"/>
    <property type="match status" value="1"/>
</dbReference>
<dbReference type="GO" id="GO:0140078">
    <property type="term" value="F:class I DNA-(apurinic or apyrimidinic site) endonuclease activity"/>
    <property type="evidence" value="ECO:0007669"/>
    <property type="project" value="UniProtKB-EC"/>
</dbReference>
<keyword evidence="3 12" id="KW-0479">Metal-binding</keyword>
<keyword evidence="4 12" id="KW-0227">DNA damage</keyword>
<dbReference type="PANTHER" id="PTHR10359:SF18">
    <property type="entry name" value="ENDONUCLEASE III"/>
    <property type="match status" value="1"/>
</dbReference>
<comment type="catalytic activity">
    <reaction evidence="12">
        <text>2'-deoxyribonucleotide-(2'-deoxyribose 5'-phosphate)-2'-deoxyribonucleotide-DNA = a 3'-end 2'-deoxyribonucleotide-(2,3-dehydro-2,3-deoxyribose 5'-phosphate)-DNA + a 5'-end 5'-phospho-2'-deoxyribonucleoside-DNA + H(+)</text>
        <dbReference type="Rhea" id="RHEA:66592"/>
        <dbReference type="Rhea" id="RHEA-COMP:13180"/>
        <dbReference type="Rhea" id="RHEA-COMP:16897"/>
        <dbReference type="Rhea" id="RHEA-COMP:17067"/>
        <dbReference type="ChEBI" id="CHEBI:15378"/>
        <dbReference type="ChEBI" id="CHEBI:136412"/>
        <dbReference type="ChEBI" id="CHEBI:157695"/>
        <dbReference type="ChEBI" id="CHEBI:167181"/>
        <dbReference type="EC" id="4.2.99.18"/>
    </reaction>
</comment>
<dbReference type="PIRSF" id="PIRSF001435">
    <property type="entry name" value="Nth"/>
    <property type="match status" value="1"/>
</dbReference>
<dbReference type="InterPro" id="IPR003583">
    <property type="entry name" value="Hlx-hairpin-Hlx_DNA-bd_motif"/>
</dbReference>
<dbReference type="GO" id="GO:0051539">
    <property type="term" value="F:4 iron, 4 sulfur cluster binding"/>
    <property type="evidence" value="ECO:0007669"/>
    <property type="project" value="UniProtKB-UniRule"/>
</dbReference>
<dbReference type="GO" id="GO:0003677">
    <property type="term" value="F:DNA binding"/>
    <property type="evidence" value="ECO:0007669"/>
    <property type="project" value="UniProtKB-UniRule"/>
</dbReference>
<dbReference type="Gene3D" id="1.10.1670.10">
    <property type="entry name" value="Helix-hairpin-Helix base-excision DNA repair enzymes (C-terminal)"/>
    <property type="match status" value="1"/>
</dbReference>
<evidence type="ECO:0000256" key="12">
    <source>
        <dbReference type="HAMAP-Rule" id="MF_00942"/>
    </source>
</evidence>
<comment type="similarity">
    <text evidence="1 12">Belongs to the Nth/MutY family.</text>
</comment>
<evidence type="ECO:0000259" key="13">
    <source>
        <dbReference type="SMART" id="SM00278"/>
    </source>
</evidence>
<comment type="cofactor">
    <cofactor evidence="12">
        <name>[4Fe-4S] cluster</name>
        <dbReference type="ChEBI" id="CHEBI:49883"/>
    </cofactor>
    <text evidence="12">Binds 1 [4Fe-4S] cluster.</text>
</comment>
<keyword evidence="10 12" id="KW-0456">Lyase</keyword>
<keyword evidence="7 12" id="KW-0411">Iron-sulfur</keyword>
<evidence type="ECO:0000256" key="3">
    <source>
        <dbReference type="ARBA" id="ARBA00022723"/>
    </source>
</evidence>
<proteinExistence type="inferred from homology"/>
<accession>A0A1M4WA67</accession>
<dbReference type="SUPFAM" id="SSF48150">
    <property type="entry name" value="DNA-glycosylase"/>
    <property type="match status" value="1"/>
</dbReference>
<evidence type="ECO:0000256" key="1">
    <source>
        <dbReference type="ARBA" id="ARBA00008343"/>
    </source>
</evidence>
<evidence type="ECO:0000256" key="7">
    <source>
        <dbReference type="ARBA" id="ARBA00023014"/>
    </source>
</evidence>
<dbReference type="FunFam" id="1.10.1670.10:FF:000001">
    <property type="entry name" value="Endonuclease III"/>
    <property type="match status" value="1"/>
</dbReference>
<comment type="function">
    <text evidence="12">DNA repair enzyme that has both DNA N-glycosylase activity and AP-lyase activity. The DNA N-glycosylase activity releases various damaged pyrimidines from DNA by cleaving the N-glycosidic bond, leaving an AP (apurinic/apyrimidinic) site. The AP-lyase activity cleaves the phosphodiester bond 3' to the AP site by a beta-elimination, leaving a 3'-terminal unsaturated sugar and a product with a terminal 5'-phosphate.</text>
</comment>
<dbReference type="RefSeq" id="WP_073248272.1">
    <property type="nucleotide sequence ID" value="NZ_FQVG01000016.1"/>
</dbReference>
<evidence type="ECO:0000256" key="9">
    <source>
        <dbReference type="ARBA" id="ARBA00023204"/>
    </source>
</evidence>
<sequence>MEKTRVIKILKILENLYGHLGCALNFTTPFELLVATMLSAQTTDVTVNKATEVLFKKYNKPQDFANISQSELEEYIRTCGFYKNKAKNIIAASKMIIEIYNGEVPDSLEELTKLPGVGRKTANVVLSNAFGKDAIAVDTHVFRVSNRIGLAKSEDVLETEEHLMENIPKEMWSSAHHLLIWHGRNICTARNPKCMDCPINELCDFYNKNYQLSIKGEN</sequence>
<dbReference type="InterPro" id="IPR000445">
    <property type="entry name" value="HhH_motif"/>
</dbReference>
<keyword evidence="16" id="KW-1185">Reference proteome</keyword>
<keyword evidence="2 12" id="KW-0004">4Fe-4S</keyword>
<feature type="binding site" evidence="12">
    <location>
        <position position="194"/>
    </location>
    <ligand>
        <name>[4Fe-4S] cluster</name>
        <dbReference type="ChEBI" id="CHEBI:49883"/>
    </ligand>
</feature>
<dbReference type="HAMAP" id="MF_00942">
    <property type="entry name" value="Nth"/>
    <property type="match status" value="1"/>
</dbReference>
<organism evidence="15 16">
    <name type="scientific">Caloramator proteoclasticus DSM 10124</name>
    <dbReference type="NCBI Taxonomy" id="1121262"/>
    <lineage>
        <taxon>Bacteria</taxon>
        <taxon>Bacillati</taxon>
        <taxon>Bacillota</taxon>
        <taxon>Clostridia</taxon>
        <taxon>Eubacteriales</taxon>
        <taxon>Clostridiaceae</taxon>
        <taxon>Caloramator</taxon>
    </lineage>
</organism>
<evidence type="ECO:0000256" key="11">
    <source>
        <dbReference type="ARBA" id="ARBA00023295"/>
    </source>
</evidence>
<evidence type="ECO:0000256" key="4">
    <source>
        <dbReference type="ARBA" id="ARBA00022763"/>
    </source>
</evidence>
<feature type="domain" description="Helix-hairpin-helix DNA-binding motif class 1" evidence="13">
    <location>
        <begin position="109"/>
        <end position="128"/>
    </location>
</feature>
<dbReference type="GO" id="GO:0006285">
    <property type="term" value="P:base-excision repair, AP site formation"/>
    <property type="evidence" value="ECO:0007669"/>
    <property type="project" value="TreeGrafter"/>
</dbReference>
<keyword evidence="6 12" id="KW-0408">Iron</keyword>
<dbReference type="InterPro" id="IPR005759">
    <property type="entry name" value="Nth"/>
</dbReference>
<dbReference type="EMBL" id="FQVG01000016">
    <property type="protein sequence ID" value="SHE77973.1"/>
    <property type="molecule type" value="Genomic_DNA"/>
</dbReference>
<keyword evidence="9 12" id="KW-0234">DNA repair</keyword>
<dbReference type="InterPro" id="IPR023170">
    <property type="entry name" value="HhH_base_excis_C"/>
</dbReference>
<dbReference type="GO" id="GO:0019104">
    <property type="term" value="F:DNA N-glycosylase activity"/>
    <property type="evidence" value="ECO:0007669"/>
    <property type="project" value="UniProtKB-UniRule"/>
</dbReference>
<dbReference type="PROSITE" id="PS01155">
    <property type="entry name" value="ENDONUCLEASE_III_2"/>
    <property type="match status" value="1"/>
</dbReference>
<feature type="binding site" evidence="12">
    <location>
        <position position="197"/>
    </location>
    <ligand>
        <name>[4Fe-4S] cluster</name>
        <dbReference type="ChEBI" id="CHEBI:49883"/>
    </ligand>
</feature>
<evidence type="ECO:0000259" key="14">
    <source>
        <dbReference type="SMART" id="SM00478"/>
    </source>
</evidence>
<keyword evidence="15" id="KW-0540">Nuclease</keyword>
<dbReference type="SMART" id="SM00525">
    <property type="entry name" value="FES"/>
    <property type="match status" value="1"/>
</dbReference>
<gene>
    <name evidence="12" type="primary">nth</name>
    <name evidence="15" type="ORF">SAMN02746091_01096</name>
</gene>
<dbReference type="InterPro" id="IPR004036">
    <property type="entry name" value="Endonuclease-III-like_CS2"/>
</dbReference>
<keyword evidence="8 12" id="KW-0238">DNA-binding</keyword>
<protein>
    <recommendedName>
        <fullName evidence="12">Endonuclease III</fullName>
        <ecNumber evidence="12">4.2.99.18</ecNumber>
    </recommendedName>
    <alternativeName>
        <fullName evidence="12">DNA-(apurinic or apyrimidinic site) lyase</fullName>
    </alternativeName>
</protein>
<dbReference type="Pfam" id="PF00730">
    <property type="entry name" value="HhH-GPD"/>
    <property type="match status" value="1"/>
</dbReference>
<evidence type="ECO:0000256" key="8">
    <source>
        <dbReference type="ARBA" id="ARBA00023125"/>
    </source>
</evidence>